<keyword evidence="2" id="KW-1185">Reference proteome</keyword>
<dbReference type="RefSeq" id="WP_126464674.1">
    <property type="nucleotide sequence ID" value="NZ_LR134523.1"/>
</dbReference>
<accession>A0A448UZQ8</accession>
<organism evidence="1 2">
    <name type="scientific">Aedoeadaptatus ivorii</name>
    <dbReference type="NCBI Taxonomy" id="54006"/>
    <lineage>
        <taxon>Bacteria</taxon>
        <taxon>Bacillati</taxon>
        <taxon>Bacillota</taxon>
        <taxon>Tissierellia</taxon>
        <taxon>Tissierellales</taxon>
        <taxon>Peptoniphilaceae</taxon>
        <taxon>Aedoeadaptatus</taxon>
    </lineage>
</organism>
<dbReference type="AlphaFoldDB" id="A0A448UZQ8"/>
<dbReference type="KEGG" id="piv:NCTC13079_00197"/>
<dbReference type="Proteomes" id="UP000269544">
    <property type="component" value="Chromosome"/>
</dbReference>
<evidence type="ECO:0000313" key="2">
    <source>
        <dbReference type="Proteomes" id="UP000269544"/>
    </source>
</evidence>
<dbReference type="OrthoDB" id="1699103at2"/>
<dbReference type="EMBL" id="LR134523">
    <property type="protein sequence ID" value="VEJ34523.1"/>
    <property type="molecule type" value="Genomic_DNA"/>
</dbReference>
<protein>
    <submittedName>
        <fullName evidence="1">Uncharacterized protein</fullName>
    </submittedName>
</protein>
<name>A0A448UZQ8_9FIRM</name>
<gene>
    <name evidence="1" type="ORF">NCTC13079_00197</name>
</gene>
<proteinExistence type="predicted"/>
<evidence type="ECO:0000313" key="1">
    <source>
        <dbReference type="EMBL" id="VEJ34523.1"/>
    </source>
</evidence>
<sequence length="71" mass="8457">MLNRKYDRVADEKGLSQDILSALHAFTDLDKNAWYYYEIVEASNTHEFTRRGNTDKLGREYEDWTKVLNLK</sequence>
<reference evidence="1 2" key="1">
    <citation type="submission" date="2018-12" db="EMBL/GenBank/DDBJ databases">
        <authorList>
            <consortium name="Pathogen Informatics"/>
        </authorList>
    </citation>
    <scope>NUCLEOTIDE SEQUENCE [LARGE SCALE GENOMIC DNA]</scope>
    <source>
        <strain evidence="1 2">NCTC13079</strain>
    </source>
</reference>